<organism evidence="2 3">
    <name type="scientific">Raoultella planticola</name>
    <name type="common">Klebsiella planticola</name>
    <dbReference type="NCBI Taxonomy" id="575"/>
    <lineage>
        <taxon>Bacteria</taxon>
        <taxon>Pseudomonadati</taxon>
        <taxon>Pseudomonadota</taxon>
        <taxon>Gammaproteobacteria</taxon>
        <taxon>Enterobacterales</taxon>
        <taxon>Enterobacteriaceae</taxon>
        <taxon>Klebsiella/Raoultella group</taxon>
        <taxon>Raoultella</taxon>
    </lineage>
</organism>
<protein>
    <submittedName>
        <fullName evidence="2">Branched-chain amino acid ABC-type transport system, permease components</fullName>
    </submittedName>
</protein>
<feature type="compositionally biased region" description="Polar residues" evidence="1">
    <location>
        <begin position="1"/>
        <end position="12"/>
    </location>
</feature>
<sequence>MTVATPSAQQQALGAAHSPQGVTKPVRLTNRLRNLVAGALATHLLVSDSVTERAAAVRTLQREATPEMAGLLQQRLAVETDEGVKTQLDIAPGPSAACQPGQRQTAGCR</sequence>
<dbReference type="EMBL" id="CAADJE010000001">
    <property type="protein sequence ID" value="VFS55465.1"/>
    <property type="molecule type" value="Genomic_DNA"/>
</dbReference>
<dbReference type="Proteomes" id="UP000345637">
    <property type="component" value="Unassembled WGS sequence"/>
</dbReference>
<feature type="region of interest" description="Disordered" evidence="1">
    <location>
        <begin position="1"/>
        <end position="22"/>
    </location>
</feature>
<gene>
    <name evidence="2" type="ORF">NCTC12998_00117</name>
</gene>
<dbReference type="AlphaFoldDB" id="A0A485A4F2"/>
<reference evidence="2 3" key="1">
    <citation type="submission" date="2019-03" db="EMBL/GenBank/DDBJ databases">
        <authorList>
            <consortium name="Pathogen Informatics"/>
        </authorList>
    </citation>
    <scope>NUCLEOTIDE SEQUENCE [LARGE SCALE GENOMIC DNA]</scope>
    <source>
        <strain evidence="2 3">NCTC12998</strain>
    </source>
</reference>
<feature type="region of interest" description="Disordered" evidence="1">
    <location>
        <begin position="89"/>
        <end position="109"/>
    </location>
</feature>
<evidence type="ECO:0000313" key="2">
    <source>
        <dbReference type="EMBL" id="VFS55465.1"/>
    </source>
</evidence>
<evidence type="ECO:0000313" key="3">
    <source>
        <dbReference type="Proteomes" id="UP000345637"/>
    </source>
</evidence>
<evidence type="ECO:0000256" key="1">
    <source>
        <dbReference type="SAM" id="MobiDB-lite"/>
    </source>
</evidence>
<accession>A0A485A4F2</accession>
<name>A0A485A4F2_RAOPL</name>
<proteinExistence type="predicted"/>